<gene>
    <name evidence="8" type="ORF">KC571_03325</name>
</gene>
<dbReference type="Gene3D" id="3.40.50.261">
    <property type="entry name" value="Succinyl-CoA synthetase domains"/>
    <property type="match status" value="1"/>
</dbReference>
<dbReference type="SUPFAM" id="SSF51735">
    <property type="entry name" value="NAD(P)-binding Rossmann-fold domains"/>
    <property type="match status" value="1"/>
</dbReference>
<dbReference type="InterPro" id="IPR017440">
    <property type="entry name" value="Cit_synth/succinyl-CoA_lig_AS"/>
</dbReference>
<dbReference type="InterPro" id="IPR002020">
    <property type="entry name" value="Citrate_synthase"/>
</dbReference>
<dbReference type="GO" id="GO:0003878">
    <property type="term" value="F:ATP citrate synthase activity"/>
    <property type="evidence" value="ECO:0007669"/>
    <property type="project" value="TreeGrafter"/>
</dbReference>
<protein>
    <submittedName>
        <fullName evidence="8">ATP citrate synthase</fullName>
    </submittedName>
</protein>
<dbReference type="Gene3D" id="1.10.580.10">
    <property type="entry name" value="Citrate Synthase, domain 1"/>
    <property type="match status" value="1"/>
</dbReference>
<sequence length="531" mass="57866">MEDLRKDSKILYYSGGNKAIQSTLDFDHACGKEQPSLVGVVKEGQKGVQSFFWGAKEILLPVYPSLEVAFQKNPDVVAVVNFSSKRSAEAIAHQILDQPTVKYQIIIAEGIPERAVRMLRQKAKSNGQIIYGPSIFGVIKAGVMQLGPAGGGVELQAKANLHKQGAIGVVTKSGGLVNEFAHIVANTTGNLNSIIAIGGDRYPCIRLAEVIKMYEHDDSVKMIVMQGEIGGIQEIEVAELLRNGEITKPLVAWTSGTAAEIFPKEFQFGHAGAQASNNDESAISKNALLKQVGAFVPDKFEDLHKSIIEAAKSIDLDLQVIGDLDYIAPYQHRQITNIISTITDDRGEEPKYYNRSAIQLAQNPEITIADVIGLLWFRRELPPIASDFINLVLKLTADHGPNVAGAHNTIVTARAGKDIASALASGILTIGPRFGGASGEAAKNWFTAVSNNIDPRKFVNTLREQNEKIPGIGHRYKSKFNPDRRVMLLSDFAKENLSSTHYLTFAQKVEEITLQKNHRLILNIDGTIGAV</sequence>
<evidence type="ECO:0000259" key="7">
    <source>
        <dbReference type="Pfam" id="PF00549"/>
    </source>
</evidence>
<evidence type="ECO:0000256" key="3">
    <source>
        <dbReference type="ARBA" id="ARBA00022490"/>
    </source>
</evidence>
<comment type="caution">
    <text evidence="8">The sequence shown here is derived from an EMBL/GenBank/DDBJ whole genome shotgun (WGS) entry which is preliminary data.</text>
</comment>
<dbReference type="Gene3D" id="1.10.230.10">
    <property type="entry name" value="Cytochrome P450-Terp, domain 2"/>
    <property type="match status" value="1"/>
</dbReference>
<dbReference type="Pfam" id="PF00549">
    <property type="entry name" value="Ligase_CoA"/>
    <property type="match status" value="1"/>
</dbReference>
<dbReference type="CDD" id="cd06100">
    <property type="entry name" value="CCL_ACL-C"/>
    <property type="match status" value="1"/>
</dbReference>
<evidence type="ECO:0000256" key="1">
    <source>
        <dbReference type="ARBA" id="ARBA00004496"/>
    </source>
</evidence>
<evidence type="ECO:0000256" key="4">
    <source>
        <dbReference type="ARBA" id="ARBA00022516"/>
    </source>
</evidence>
<dbReference type="InterPro" id="IPR036291">
    <property type="entry name" value="NAD(P)-bd_dom_sf"/>
</dbReference>
<keyword evidence="4" id="KW-0444">Lipid biosynthesis</keyword>
<comment type="pathway">
    <text evidence="2">Carbohydrate metabolism; tricarboxylic acid cycle.</text>
</comment>
<dbReference type="InterPro" id="IPR036969">
    <property type="entry name" value="Citrate_synthase_sf"/>
</dbReference>
<feature type="non-terminal residue" evidence="8">
    <location>
        <position position="531"/>
    </location>
</feature>
<dbReference type="PANTHER" id="PTHR23118">
    <property type="entry name" value="ATP-CITRATE SYNTHASE"/>
    <property type="match status" value="1"/>
</dbReference>
<dbReference type="Proteomes" id="UP000701698">
    <property type="component" value="Unassembled WGS sequence"/>
</dbReference>
<keyword evidence="3" id="KW-0963">Cytoplasm</keyword>
<feature type="domain" description="ATP-citrate synthase/succinyl-CoA ligase C-terminal" evidence="7">
    <location>
        <begin position="171"/>
        <end position="288"/>
    </location>
</feature>
<dbReference type="Gene3D" id="3.40.50.720">
    <property type="entry name" value="NAD(P)-binding Rossmann-like Domain"/>
    <property type="match status" value="1"/>
</dbReference>
<dbReference type="InterPro" id="IPR016143">
    <property type="entry name" value="Citrate_synth-like_sm_a-sub"/>
</dbReference>
<dbReference type="GO" id="GO:0005829">
    <property type="term" value="C:cytosol"/>
    <property type="evidence" value="ECO:0007669"/>
    <property type="project" value="TreeGrafter"/>
</dbReference>
<dbReference type="AlphaFoldDB" id="A0A955LIF2"/>
<dbReference type="PRINTS" id="PR01798">
    <property type="entry name" value="SCOASYNTHASE"/>
</dbReference>
<evidence type="ECO:0000256" key="6">
    <source>
        <dbReference type="ARBA" id="ARBA00023098"/>
    </source>
</evidence>
<evidence type="ECO:0000313" key="8">
    <source>
        <dbReference type="EMBL" id="MCA9390411.1"/>
    </source>
</evidence>
<keyword evidence="6" id="KW-0443">Lipid metabolism</keyword>
<reference evidence="8" key="1">
    <citation type="submission" date="2020-04" db="EMBL/GenBank/DDBJ databases">
        <authorList>
            <person name="Zhang T."/>
        </authorList>
    </citation>
    <scope>NUCLEOTIDE SEQUENCE</scope>
    <source>
        <strain evidence="8">HKST-UBA01</strain>
    </source>
</reference>
<evidence type="ECO:0000256" key="5">
    <source>
        <dbReference type="ARBA" id="ARBA00022741"/>
    </source>
</evidence>
<dbReference type="PANTHER" id="PTHR23118:SF42">
    <property type="entry name" value="ATP-CITRATE SYNTHASE"/>
    <property type="match status" value="1"/>
</dbReference>
<reference evidence="8" key="2">
    <citation type="journal article" date="2021" name="Microbiome">
        <title>Successional dynamics and alternative stable states in a saline activated sludge microbial community over 9 years.</title>
        <authorList>
            <person name="Wang Y."/>
            <person name="Ye J."/>
            <person name="Ju F."/>
            <person name="Liu L."/>
            <person name="Boyd J.A."/>
            <person name="Deng Y."/>
            <person name="Parks D.H."/>
            <person name="Jiang X."/>
            <person name="Yin X."/>
            <person name="Woodcroft B.J."/>
            <person name="Tyson G.W."/>
            <person name="Hugenholtz P."/>
            <person name="Polz M.F."/>
            <person name="Zhang T."/>
        </authorList>
    </citation>
    <scope>NUCLEOTIDE SEQUENCE</scope>
    <source>
        <strain evidence="8">HKST-UBA01</strain>
    </source>
</reference>
<dbReference type="Pfam" id="PF00285">
    <property type="entry name" value="Citrate_synt"/>
    <property type="match status" value="1"/>
</dbReference>
<dbReference type="InterPro" id="IPR005811">
    <property type="entry name" value="SUCC_ACL_C"/>
</dbReference>
<dbReference type="GO" id="GO:0006633">
    <property type="term" value="P:fatty acid biosynthetic process"/>
    <property type="evidence" value="ECO:0007669"/>
    <property type="project" value="TreeGrafter"/>
</dbReference>
<accession>A0A955LIF2</accession>
<dbReference type="PROSITE" id="PS00399">
    <property type="entry name" value="SUCCINYL_COA_LIG_2"/>
    <property type="match status" value="1"/>
</dbReference>
<evidence type="ECO:0000256" key="2">
    <source>
        <dbReference type="ARBA" id="ARBA00005163"/>
    </source>
</evidence>
<evidence type="ECO:0000313" key="9">
    <source>
        <dbReference type="Proteomes" id="UP000701698"/>
    </source>
</evidence>
<dbReference type="GO" id="GO:0000166">
    <property type="term" value="F:nucleotide binding"/>
    <property type="evidence" value="ECO:0007669"/>
    <property type="project" value="UniProtKB-KW"/>
</dbReference>
<proteinExistence type="predicted"/>
<dbReference type="GO" id="GO:0006085">
    <property type="term" value="P:acetyl-CoA biosynthetic process"/>
    <property type="evidence" value="ECO:0007669"/>
    <property type="project" value="TreeGrafter"/>
</dbReference>
<dbReference type="SUPFAM" id="SSF48256">
    <property type="entry name" value="Citrate synthase"/>
    <property type="match status" value="1"/>
</dbReference>
<organism evidence="8 9">
    <name type="scientific">candidate division WWE3 bacterium</name>
    <dbReference type="NCBI Taxonomy" id="2053526"/>
    <lineage>
        <taxon>Bacteria</taxon>
        <taxon>Katanobacteria</taxon>
    </lineage>
</organism>
<dbReference type="InterPro" id="IPR016142">
    <property type="entry name" value="Citrate_synth-like_lrg_a-sub"/>
</dbReference>
<name>A0A955LIF2_UNCKA</name>
<comment type="subcellular location">
    <subcellularLocation>
        <location evidence="1">Cytoplasm</location>
    </subcellularLocation>
</comment>
<dbReference type="InterPro" id="IPR016102">
    <property type="entry name" value="Succinyl-CoA_synth-like"/>
</dbReference>
<keyword evidence="5" id="KW-0547">Nucleotide-binding</keyword>
<dbReference type="EMBL" id="JAGQKX010000089">
    <property type="protein sequence ID" value="MCA9390411.1"/>
    <property type="molecule type" value="Genomic_DNA"/>
</dbReference>